<keyword evidence="2" id="KW-1133">Transmembrane helix</keyword>
<sequence length="115" mass="12259">MTGEGPGDDAGAATDIEDVADRGPADRARKALHHIADQGQHDRPVEFQRVGHGFPVEIWATVVIVVVTVLMLGMVLGRAVCSRRVVGAHGATVARRGTLDRLPTVTGAPLTDYRR</sequence>
<keyword evidence="2" id="KW-0812">Transmembrane</keyword>
<reference evidence="3" key="1">
    <citation type="submission" date="2020-05" db="EMBL/GenBank/DDBJ databases">
        <authorList>
            <person name="Chiriac C."/>
            <person name="Salcher M."/>
            <person name="Ghai R."/>
            <person name="Kavagutti S V."/>
        </authorList>
    </citation>
    <scope>NUCLEOTIDE SEQUENCE</scope>
</reference>
<feature type="region of interest" description="Disordered" evidence="1">
    <location>
        <begin position="1"/>
        <end position="28"/>
    </location>
</feature>
<dbReference type="EMBL" id="CAFAAV010000169">
    <property type="protein sequence ID" value="CAB4829811.1"/>
    <property type="molecule type" value="Genomic_DNA"/>
</dbReference>
<proteinExistence type="predicted"/>
<accession>A0A6J7AAD8</accession>
<feature type="transmembrane region" description="Helical" evidence="2">
    <location>
        <begin position="58"/>
        <end position="76"/>
    </location>
</feature>
<name>A0A6J7AAD8_9ZZZZ</name>
<evidence type="ECO:0000313" key="3">
    <source>
        <dbReference type="EMBL" id="CAB4829811.1"/>
    </source>
</evidence>
<keyword evidence="2" id="KW-0472">Membrane</keyword>
<gene>
    <name evidence="3" type="ORF">UFOPK3099_01970</name>
</gene>
<protein>
    <submittedName>
        <fullName evidence="3">Unannotated protein</fullName>
    </submittedName>
</protein>
<feature type="compositionally biased region" description="Basic and acidic residues" evidence="1">
    <location>
        <begin position="19"/>
        <end position="28"/>
    </location>
</feature>
<evidence type="ECO:0000256" key="1">
    <source>
        <dbReference type="SAM" id="MobiDB-lite"/>
    </source>
</evidence>
<organism evidence="3">
    <name type="scientific">freshwater metagenome</name>
    <dbReference type="NCBI Taxonomy" id="449393"/>
    <lineage>
        <taxon>unclassified sequences</taxon>
        <taxon>metagenomes</taxon>
        <taxon>ecological metagenomes</taxon>
    </lineage>
</organism>
<dbReference type="AlphaFoldDB" id="A0A6J7AAD8"/>
<evidence type="ECO:0000256" key="2">
    <source>
        <dbReference type="SAM" id="Phobius"/>
    </source>
</evidence>